<accession>A0AAD7IS64</accession>
<keyword evidence="3" id="KW-1185">Reference proteome</keyword>
<name>A0AAD7IS64_9AGAR</name>
<sequence length="333" mass="36910">MTPCRPVSNQTEQENQARRPKKARSKRQAVEESSRGRKDLDFLERICRHSVVLPDGLFGAPDSARLDFPRCFREARLPEGSAGHQLRVAVPEPHLRWAVTTARGTSKPSQTSLTPAPSSVGRVSSSFSNHPFLFCAPPLRACLCSCFAFKLSLSGSLSGWCGVSWPQVTYQAITASAHALGSQGSCATALWRYRLVPDICGRQALRLRASACEVAEVARALAKVFVPGFEAICSVTGALKRCYDATPFQSSNNRVRRQNLRRLGFRIKSDRLLRLTLHSLTCVLIWAKRRRRRCFNVSCNSFAQMARSSWAAARACCCVRMRRGCGMRSSARA</sequence>
<evidence type="ECO:0000256" key="1">
    <source>
        <dbReference type="SAM" id="MobiDB-lite"/>
    </source>
</evidence>
<protein>
    <submittedName>
        <fullName evidence="2">Uncharacterized protein</fullName>
    </submittedName>
</protein>
<dbReference type="Proteomes" id="UP001215280">
    <property type="component" value="Unassembled WGS sequence"/>
</dbReference>
<dbReference type="EMBL" id="JARJLG010000093">
    <property type="protein sequence ID" value="KAJ7747689.1"/>
    <property type="molecule type" value="Genomic_DNA"/>
</dbReference>
<proteinExistence type="predicted"/>
<reference evidence="2" key="1">
    <citation type="submission" date="2023-03" db="EMBL/GenBank/DDBJ databases">
        <title>Massive genome expansion in bonnet fungi (Mycena s.s.) driven by repeated elements and novel gene families across ecological guilds.</title>
        <authorList>
            <consortium name="Lawrence Berkeley National Laboratory"/>
            <person name="Harder C.B."/>
            <person name="Miyauchi S."/>
            <person name="Viragh M."/>
            <person name="Kuo A."/>
            <person name="Thoen E."/>
            <person name="Andreopoulos B."/>
            <person name="Lu D."/>
            <person name="Skrede I."/>
            <person name="Drula E."/>
            <person name="Henrissat B."/>
            <person name="Morin E."/>
            <person name="Kohler A."/>
            <person name="Barry K."/>
            <person name="LaButti K."/>
            <person name="Morin E."/>
            <person name="Salamov A."/>
            <person name="Lipzen A."/>
            <person name="Mereny Z."/>
            <person name="Hegedus B."/>
            <person name="Baldrian P."/>
            <person name="Stursova M."/>
            <person name="Weitz H."/>
            <person name="Taylor A."/>
            <person name="Grigoriev I.V."/>
            <person name="Nagy L.G."/>
            <person name="Martin F."/>
            <person name="Kauserud H."/>
        </authorList>
    </citation>
    <scope>NUCLEOTIDE SEQUENCE</scope>
    <source>
        <strain evidence="2">CBHHK188m</strain>
    </source>
</reference>
<comment type="caution">
    <text evidence="2">The sequence shown here is derived from an EMBL/GenBank/DDBJ whole genome shotgun (WGS) entry which is preliminary data.</text>
</comment>
<organism evidence="2 3">
    <name type="scientific">Mycena maculata</name>
    <dbReference type="NCBI Taxonomy" id="230809"/>
    <lineage>
        <taxon>Eukaryota</taxon>
        <taxon>Fungi</taxon>
        <taxon>Dikarya</taxon>
        <taxon>Basidiomycota</taxon>
        <taxon>Agaricomycotina</taxon>
        <taxon>Agaricomycetes</taxon>
        <taxon>Agaricomycetidae</taxon>
        <taxon>Agaricales</taxon>
        <taxon>Marasmiineae</taxon>
        <taxon>Mycenaceae</taxon>
        <taxon>Mycena</taxon>
    </lineage>
</organism>
<feature type="compositionally biased region" description="Basic residues" evidence="1">
    <location>
        <begin position="18"/>
        <end position="27"/>
    </location>
</feature>
<feature type="region of interest" description="Disordered" evidence="1">
    <location>
        <begin position="1"/>
        <end position="35"/>
    </location>
</feature>
<evidence type="ECO:0000313" key="3">
    <source>
        <dbReference type="Proteomes" id="UP001215280"/>
    </source>
</evidence>
<gene>
    <name evidence="2" type="ORF">DFH07DRAFT_577060</name>
</gene>
<dbReference type="AlphaFoldDB" id="A0AAD7IS64"/>
<evidence type="ECO:0000313" key="2">
    <source>
        <dbReference type="EMBL" id="KAJ7747689.1"/>
    </source>
</evidence>